<dbReference type="Pfam" id="PF01464">
    <property type="entry name" value="SLT"/>
    <property type="match status" value="1"/>
</dbReference>
<accession>A0AAU9CG12</accession>
<gene>
    <name evidence="4" type="ORF">FUAX_01430</name>
</gene>
<dbReference type="PANTHER" id="PTHR37423:SF2">
    <property type="entry name" value="MEMBRANE-BOUND LYTIC MUREIN TRANSGLYCOSYLASE C"/>
    <property type="match status" value="1"/>
</dbReference>
<evidence type="ECO:0000256" key="1">
    <source>
        <dbReference type="ARBA" id="ARBA00007734"/>
    </source>
</evidence>
<evidence type="ECO:0000256" key="2">
    <source>
        <dbReference type="SAM" id="SignalP"/>
    </source>
</evidence>
<evidence type="ECO:0000259" key="3">
    <source>
        <dbReference type="Pfam" id="PF01464"/>
    </source>
</evidence>
<dbReference type="Gene3D" id="1.10.530.10">
    <property type="match status" value="1"/>
</dbReference>
<comment type="similarity">
    <text evidence="1">Belongs to the transglycosylase Slt family.</text>
</comment>
<protein>
    <submittedName>
        <fullName evidence="4">Murein transglycosylase</fullName>
    </submittedName>
</protein>
<organism evidence="4 5">
    <name type="scientific">Fulvitalea axinellae</name>
    <dbReference type="NCBI Taxonomy" id="1182444"/>
    <lineage>
        <taxon>Bacteria</taxon>
        <taxon>Pseudomonadati</taxon>
        <taxon>Bacteroidota</taxon>
        <taxon>Cytophagia</taxon>
        <taxon>Cytophagales</taxon>
        <taxon>Persicobacteraceae</taxon>
        <taxon>Fulvitalea</taxon>
    </lineage>
</organism>
<name>A0AAU9CG12_9BACT</name>
<dbReference type="AlphaFoldDB" id="A0AAU9CG12"/>
<feature type="domain" description="Transglycosylase SLT" evidence="3">
    <location>
        <begin position="120"/>
        <end position="215"/>
    </location>
</feature>
<dbReference type="PANTHER" id="PTHR37423">
    <property type="entry name" value="SOLUBLE LYTIC MUREIN TRANSGLYCOSYLASE-RELATED"/>
    <property type="match status" value="1"/>
</dbReference>
<feature type="signal peptide" evidence="2">
    <location>
        <begin position="1"/>
        <end position="17"/>
    </location>
</feature>
<evidence type="ECO:0000313" key="4">
    <source>
        <dbReference type="EMBL" id="BDD07711.1"/>
    </source>
</evidence>
<dbReference type="KEGG" id="fax:FUAX_01430"/>
<sequence>MKNKVLSVLILAVPVLAGSFRLMPDTEKETAKAKTEVVEARPGVTPDELPGFVNARAFRAPTELSFAGEQVPLDDPDVWERLDRELYVNSYFHSSTIFLIKRASRWFPLVNPILKEEGIPEDMAYLPLIESGFTNAVSPAGAAGHWQLMRTTAREYGLEVNEEVDERYHPVKATQAAVKFLKKSHAKFGNWTNVAASYNIGMSGLQRRLKKQRVESYYDLLLNEETKRYVFRLLAIREILNNQNKYGFIIPADQLYYPEKVKKVEVKKSITDLTAFAFKHGINYKILKRHNPWLRRNTLTIKKSGKIYEIWIPEKS</sequence>
<dbReference type="EMBL" id="AP025314">
    <property type="protein sequence ID" value="BDD07711.1"/>
    <property type="molecule type" value="Genomic_DNA"/>
</dbReference>
<feature type="chain" id="PRO_5043885594" evidence="2">
    <location>
        <begin position="18"/>
        <end position="316"/>
    </location>
</feature>
<evidence type="ECO:0000313" key="5">
    <source>
        <dbReference type="Proteomes" id="UP001348817"/>
    </source>
</evidence>
<proteinExistence type="inferred from homology"/>
<dbReference type="CDD" id="cd16894">
    <property type="entry name" value="MltD-like"/>
    <property type="match status" value="1"/>
</dbReference>
<reference evidence="4 5" key="1">
    <citation type="submission" date="2021-12" db="EMBL/GenBank/DDBJ databases">
        <title>Genome sequencing of bacteria with rrn-lacking chromosome and rrn-plasmid.</title>
        <authorList>
            <person name="Anda M."/>
            <person name="Iwasaki W."/>
        </authorList>
    </citation>
    <scope>NUCLEOTIDE SEQUENCE [LARGE SCALE GENOMIC DNA]</scope>
    <source>
        <strain evidence="4 5">DSM 100852</strain>
    </source>
</reference>
<keyword evidence="5" id="KW-1185">Reference proteome</keyword>
<dbReference type="InterPro" id="IPR023346">
    <property type="entry name" value="Lysozyme-like_dom_sf"/>
</dbReference>
<keyword evidence="2" id="KW-0732">Signal</keyword>
<dbReference type="Proteomes" id="UP001348817">
    <property type="component" value="Chromosome"/>
</dbReference>
<dbReference type="SUPFAM" id="SSF53955">
    <property type="entry name" value="Lysozyme-like"/>
    <property type="match status" value="1"/>
</dbReference>
<dbReference type="RefSeq" id="WP_338393021.1">
    <property type="nucleotide sequence ID" value="NZ_AP025314.1"/>
</dbReference>
<dbReference type="InterPro" id="IPR008258">
    <property type="entry name" value="Transglycosylase_SLT_dom_1"/>
</dbReference>